<feature type="transmembrane region" description="Helical" evidence="1">
    <location>
        <begin position="7"/>
        <end position="26"/>
    </location>
</feature>
<evidence type="ECO:0000256" key="1">
    <source>
        <dbReference type="SAM" id="Phobius"/>
    </source>
</evidence>
<keyword evidence="1" id="KW-0472">Membrane</keyword>
<feature type="domain" description="THIF-type NAD/FAD binding fold" evidence="2">
    <location>
        <begin position="3"/>
        <end position="130"/>
    </location>
</feature>
<evidence type="ECO:0000259" key="2">
    <source>
        <dbReference type="Pfam" id="PF00899"/>
    </source>
</evidence>
<dbReference type="Proteomes" id="UP000001901">
    <property type="component" value="Chromosome"/>
</dbReference>
<dbReference type="SUPFAM" id="SSF69572">
    <property type="entry name" value="Activating enzymes of the ubiquitin-like proteins"/>
    <property type="match status" value="1"/>
</dbReference>
<keyword evidence="4" id="KW-1185">Reference proteome</keyword>
<reference evidence="3 4" key="1">
    <citation type="journal article" date="2010" name="Stand. Genomic Sci.">
        <title>Complete genome sequence of Archaeoglobus profundus type strain (AV18).</title>
        <authorList>
            <person name="von Jan M."/>
            <person name="Lapidus A."/>
            <person name="Del Rio T.G."/>
            <person name="Copeland A."/>
            <person name="Tice H."/>
            <person name="Cheng J.F."/>
            <person name="Lucas S."/>
            <person name="Chen F."/>
            <person name="Nolan M."/>
            <person name="Goodwin L."/>
            <person name="Han C."/>
            <person name="Pitluck S."/>
            <person name="Liolios K."/>
            <person name="Ivanova N."/>
            <person name="Mavromatis K."/>
            <person name="Ovchinnikova G."/>
            <person name="Chertkov O."/>
            <person name="Pati A."/>
            <person name="Chen A."/>
            <person name="Palaniappan K."/>
            <person name="Land M."/>
            <person name="Hauser L."/>
            <person name="Chang Y.J."/>
            <person name="Jeffries C.D."/>
            <person name="Saunders E."/>
            <person name="Brettin T."/>
            <person name="Detter J.C."/>
            <person name="Chain P."/>
            <person name="Eichinger K."/>
            <person name="Huber H."/>
            <person name="Spring S."/>
            <person name="Rohde M."/>
            <person name="Goker M."/>
            <person name="Wirth R."/>
            <person name="Woyke T."/>
            <person name="Bristow J."/>
            <person name="Eisen J.A."/>
            <person name="Markowitz V."/>
            <person name="Hugenholtz P."/>
            <person name="Kyrpides N.C."/>
            <person name="Klenk H.P."/>
        </authorList>
    </citation>
    <scope>NUCLEOTIDE SEQUENCE [LARGE SCALE GENOMIC DNA]</scope>
    <source>
        <strain evidence="4">DSM 5631 / JCM 9629 / NBRC 100127 / Av18</strain>
    </source>
</reference>
<proteinExistence type="predicted"/>
<dbReference type="InterPro" id="IPR035985">
    <property type="entry name" value="Ubiquitin-activating_enz"/>
</dbReference>
<accession>D2RDL9</accession>
<dbReference type="GeneID" id="8739840"/>
<name>D2RDL9_ARCPA</name>
<dbReference type="eggNOG" id="arCOG01676">
    <property type="taxonomic scope" value="Archaea"/>
</dbReference>
<dbReference type="AlphaFoldDB" id="D2RDL9"/>
<gene>
    <name evidence="3" type="ordered locus">Arcpr_1158</name>
</gene>
<dbReference type="InterPro" id="IPR000594">
    <property type="entry name" value="ThiF_NAD_FAD-bd"/>
</dbReference>
<evidence type="ECO:0000313" key="3">
    <source>
        <dbReference type="EMBL" id="ADB58213.1"/>
    </source>
</evidence>
<keyword evidence="1" id="KW-1133">Transmembrane helix</keyword>
<sequence>MIKLKQVRIMFLGSGFLASNLLPFILPHASQIILIDRERVEVANYDNYILPKGYEGRRKVTALTALIQILSNVSVTPIHMNIKSVEQLIDLHRQLKPDIAICTFDNATARIIAQRYALETNTPTLFIGVAEDYIYIDWDEYVVLPSPSEIEDEVRGIREICSRLEFRGLGAIASGFAYYSFRAWLEREKKVAFIISTKDGVSVSVLRR</sequence>
<dbReference type="PaxDb" id="572546-Arcpr_1158"/>
<evidence type="ECO:0000313" key="4">
    <source>
        <dbReference type="Proteomes" id="UP000001901"/>
    </source>
</evidence>
<dbReference type="RefSeq" id="WP_012940549.1">
    <property type="nucleotide sequence ID" value="NC_013741.1"/>
</dbReference>
<protein>
    <submittedName>
        <fullName evidence="3">UBA/THIF-type NAD/FAD binding protein</fullName>
    </submittedName>
</protein>
<dbReference type="HOGENOM" id="CLU_1318472_0_0_2"/>
<dbReference type="KEGG" id="apo:Arcpr_1158"/>
<dbReference type="STRING" id="572546.Arcpr_1158"/>
<keyword evidence="1" id="KW-0812">Transmembrane</keyword>
<dbReference type="Pfam" id="PF00899">
    <property type="entry name" value="ThiF"/>
    <property type="match status" value="1"/>
</dbReference>
<dbReference type="Gene3D" id="3.40.50.720">
    <property type="entry name" value="NAD(P)-binding Rossmann-like Domain"/>
    <property type="match status" value="1"/>
</dbReference>
<dbReference type="GO" id="GO:0008641">
    <property type="term" value="F:ubiquitin-like modifier activating enzyme activity"/>
    <property type="evidence" value="ECO:0007669"/>
    <property type="project" value="InterPro"/>
</dbReference>
<dbReference type="EMBL" id="CP001857">
    <property type="protein sequence ID" value="ADB58213.1"/>
    <property type="molecule type" value="Genomic_DNA"/>
</dbReference>
<organism evidence="3 4">
    <name type="scientific">Archaeoglobus profundus (strain DSM 5631 / JCM 9629 / NBRC 100127 / Av18)</name>
    <dbReference type="NCBI Taxonomy" id="572546"/>
    <lineage>
        <taxon>Archaea</taxon>
        <taxon>Methanobacteriati</taxon>
        <taxon>Methanobacteriota</taxon>
        <taxon>Archaeoglobi</taxon>
        <taxon>Archaeoglobales</taxon>
        <taxon>Archaeoglobaceae</taxon>
        <taxon>Archaeoglobus</taxon>
    </lineage>
</organism>